<proteinExistence type="predicted"/>
<feature type="domain" description="DUF7730" evidence="2">
    <location>
        <begin position="67"/>
        <end position="296"/>
    </location>
</feature>
<organism evidence="3 4">
    <name type="scientific">Lophium mytilinum</name>
    <dbReference type="NCBI Taxonomy" id="390894"/>
    <lineage>
        <taxon>Eukaryota</taxon>
        <taxon>Fungi</taxon>
        <taxon>Dikarya</taxon>
        <taxon>Ascomycota</taxon>
        <taxon>Pezizomycotina</taxon>
        <taxon>Dothideomycetes</taxon>
        <taxon>Pleosporomycetidae</taxon>
        <taxon>Mytilinidiales</taxon>
        <taxon>Mytilinidiaceae</taxon>
        <taxon>Lophium</taxon>
    </lineage>
</organism>
<sequence length="311" mass="36518">MRSNPALETLQWILLAPLILCGFAVNSVLRPIRNAQVKRKSRAVQLLLVPQLGPKRTRKLTFQRDADQSQSLFFTKLPAEIRMIIYEMVLRSHGFSIWIDSPLSIPLTPHLRGEARCLHPSHTLCDLDWSYPDHICPRSVLLARYLFLPLSCRRMYSESIDLLYSSNTFKPQNVQSLLWLSTRLQPQRFHAIRVVEFDYLIKRLPGYVIIPEDSSKYIPESAEDWCFVWGVVSSMRGLRHLHVELVIEHRMEGAWLAHEDRLLQQVRRVVIPPRFDLVMPFRGCRQYDMGPSSCRLLPIEERRLDYRRVEY</sequence>
<dbReference type="InterPro" id="IPR056632">
    <property type="entry name" value="DUF7730"/>
</dbReference>
<reference evidence="3" key="1">
    <citation type="journal article" date="2020" name="Stud. Mycol.">
        <title>101 Dothideomycetes genomes: a test case for predicting lifestyles and emergence of pathogens.</title>
        <authorList>
            <person name="Haridas S."/>
            <person name="Albert R."/>
            <person name="Binder M."/>
            <person name="Bloem J."/>
            <person name="Labutti K."/>
            <person name="Salamov A."/>
            <person name="Andreopoulos B."/>
            <person name="Baker S."/>
            <person name="Barry K."/>
            <person name="Bills G."/>
            <person name="Bluhm B."/>
            <person name="Cannon C."/>
            <person name="Castanera R."/>
            <person name="Culley D."/>
            <person name="Daum C."/>
            <person name="Ezra D."/>
            <person name="Gonzalez J."/>
            <person name="Henrissat B."/>
            <person name="Kuo A."/>
            <person name="Liang C."/>
            <person name="Lipzen A."/>
            <person name="Lutzoni F."/>
            <person name="Magnuson J."/>
            <person name="Mondo S."/>
            <person name="Nolan M."/>
            <person name="Ohm R."/>
            <person name="Pangilinan J."/>
            <person name="Park H.-J."/>
            <person name="Ramirez L."/>
            <person name="Alfaro M."/>
            <person name="Sun H."/>
            <person name="Tritt A."/>
            <person name="Yoshinaga Y."/>
            <person name="Zwiers L.-H."/>
            <person name="Turgeon B."/>
            <person name="Goodwin S."/>
            <person name="Spatafora J."/>
            <person name="Crous P."/>
            <person name="Grigoriev I."/>
        </authorList>
    </citation>
    <scope>NUCLEOTIDE SEQUENCE</scope>
    <source>
        <strain evidence="3">CBS 269.34</strain>
    </source>
</reference>
<protein>
    <recommendedName>
        <fullName evidence="2">DUF7730 domain-containing protein</fullName>
    </recommendedName>
</protein>
<accession>A0A6A6QI59</accession>
<dbReference type="Pfam" id="PF24864">
    <property type="entry name" value="DUF7730"/>
    <property type="match status" value="1"/>
</dbReference>
<dbReference type="AlphaFoldDB" id="A0A6A6QI59"/>
<dbReference type="OrthoDB" id="4757095at2759"/>
<name>A0A6A6QI59_9PEZI</name>
<dbReference type="EMBL" id="MU004195">
    <property type="protein sequence ID" value="KAF2491696.1"/>
    <property type="molecule type" value="Genomic_DNA"/>
</dbReference>
<keyword evidence="1" id="KW-0472">Membrane</keyword>
<evidence type="ECO:0000256" key="1">
    <source>
        <dbReference type="SAM" id="Phobius"/>
    </source>
</evidence>
<evidence type="ECO:0000313" key="4">
    <source>
        <dbReference type="Proteomes" id="UP000799750"/>
    </source>
</evidence>
<dbReference type="PANTHER" id="PTHR38790">
    <property type="entry name" value="2EXR DOMAIN-CONTAINING PROTEIN-RELATED"/>
    <property type="match status" value="1"/>
</dbReference>
<evidence type="ECO:0000259" key="2">
    <source>
        <dbReference type="Pfam" id="PF24864"/>
    </source>
</evidence>
<keyword evidence="1" id="KW-1133">Transmembrane helix</keyword>
<keyword evidence="1" id="KW-0812">Transmembrane</keyword>
<dbReference type="Proteomes" id="UP000799750">
    <property type="component" value="Unassembled WGS sequence"/>
</dbReference>
<dbReference type="PANTHER" id="PTHR38790:SF9">
    <property type="entry name" value="F-BOX DOMAIN-CONTAINING PROTEIN"/>
    <property type="match status" value="1"/>
</dbReference>
<feature type="transmembrane region" description="Helical" evidence="1">
    <location>
        <begin position="12"/>
        <end position="32"/>
    </location>
</feature>
<evidence type="ECO:0000313" key="3">
    <source>
        <dbReference type="EMBL" id="KAF2491696.1"/>
    </source>
</evidence>
<gene>
    <name evidence="3" type="ORF">BU16DRAFT_126349</name>
</gene>
<keyword evidence="4" id="KW-1185">Reference proteome</keyword>